<dbReference type="AlphaFoldDB" id="A0A852VSF0"/>
<proteinExistence type="predicted"/>
<feature type="region of interest" description="Disordered" evidence="1">
    <location>
        <begin position="1"/>
        <end position="32"/>
    </location>
</feature>
<comment type="caution">
    <text evidence="2">The sequence shown here is derived from an EMBL/GenBank/DDBJ whole genome shotgun (WGS) entry which is preliminary data.</text>
</comment>
<protein>
    <submittedName>
        <fullName evidence="2">Uncharacterized protein</fullName>
    </submittedName>
</protein>
<feature type="compositionally biased region" description="Basic residues" evidence="1">
    <location>
        <begin position="1"/>
        <end position="27"/>
    </location>
</feature>
<reference evidence="2 3" key="1">
    <citation type="submission" date="2020-07" db="EMBL/GenBank/DDBJ databases">
        <title>Genomic Encyclopedia of Type Strains, Phase IV (KMG-V): Genome sequencing to study the core and pangenomes of soil and plant-associated prokaryotes.</title>
        <authorList>
            <person name="Whitman W."/>
        </authorList>
    </citation>
    <scope>NUCLEOTIDE SEQUENCE [LARGE SCALE GENOMIC DNA]</scope>
    <source>
        <strain evidence="2 3">M8UP22</strain>
    </source>
</reference>
<gene>
    <name evidence="2" type="ORF">HDF08_004365</name>
</gene>
<evidence type="ECO:0000313" key="2">
    <source>
        <dbReference type="EMBL" id="NYF92242.1"/>
    </source>
</evidence>
<dbReference type="EMBL" id="JACCCU010000004">
    <property type="protein sequence ID" value="NYF92242.1"/>
    <property type="molecule type" value="Genomic_DNA"/>
</dbReference>
<evidence type="ECO:0000313" key="3">
    <source>
        <dbReference type="Proteomes" id="UP000564385"/>
    </source>
</evidence>
<organism evidence="2 3">
    <name type="scientific">Tunturiibacter lichenicola</name>
    <dbReference type="NCBI Taxonomy" id="2051959"/>
    <lineage>
        <taxon>Bacteria</taxon>
        <taxon>Pseudomonadati</taxon>
        <taxon>Acidobacteriota</taxon>
        <taxon>Terriglobia</taxon>
        <taxon>Terriglobales</taxon>
        <taxon>Acidobacteriaceae</taxon>
        <taxon>Tunturiibacter</taxon>
    </lineage>
</organism>
<evidence type="ECO:0000256" key="1">
    <source>
        <dbReference type="SAM" id="MobiDB-lite"/>
    </source>
</evidence>
<sequence>MLPPKKAAKKAVKKAAKKPAGRHHDKHHQANDLRRAYEHMGRLEILRKSHKSLTADAVGELTKLAQKEIEGGHHKDAADLLRASEHLSFAALAGDSHGSTRISAELEQSITEHFDELTRRADEHWEGHTGQSSILDALYQSSRRSAVRAFKDRDYHQALEFARAAEALAHVKQGGPLKLERGHKDLQLKGA</sequence>
<dbReference type="Proteomes" id="UP000564385">
    <property type="component" value="Unassembled WGS sequence"/>
</dbReference>
<name>A0A852VSF0_9BACT</name>
<accession>A0A852VSF0</accession>